<organism evidence="1 2">
    <name type="scientific">Parelaphostrongylus tenuis</name>
    <name type="common">Meningeal worm</name>
    <dbReference type="NCBI Taxonomy" id="148309"/>
    <lineage>
        <taxon>Eukaryota</taxon>
        <taxon>Metazoa</taxon>
        <taxon>Ecdysozoa</taxon>
        <taxon>Nematoda</taxon>
        <taxon>Chromadorea</taxon>
        <taxon>Rhabditida</taxon>
        <taxon>Rhabditina</taxon>
        <taxon>Rhabditomorpha</taxon>
        <taxon>Strongyloidea</taxon>
        <taxon>Metastrongylidae</taxon>
        <taxon>Parelaphostrongylus</taxon>
    </lineage>
</organism>
<sequence>MTIADATLISFGFKFAETFRRIDGVWGDGRVGRTKTCAIAFYGLSQSLFAERALEEIEPDCELFGMDSDVVKGAEFMKKGKFYRPKFIVDKTTLKRKGRKIEQFNENREVPLNTLEVEERTLQETTKVLEEIAKDRVICQIVSGESIVLLCEAVHIHRRV</sequence>
<keyword evidence="2" id="KW-1185">Reference proteome</keyword>
<gene>
    <name evidence="1" type="ORF">KIN20_035783</name>
</gene>
<dbReference type="AlphaFoldDB" id="A0AAD5WKU6"/>
<accession>A0AAD5WKU6</accession>
<comment type="caution">
    <text evidence="1">The sequence shown here is derived from an EMBL/GenBank/DDBJ whole genome shotgun (WGS) entry which is preliminary data.</text>
</comment>
<evidence type="ECO:0000313" key="2">
    <source>
        <dbReference type="Proteomes" id="UP001196413"/>
    </source>
</evidence>
<reference evidence="1" key="1">
    <citation type="submission" date="2021-06" db="EMBL/GenBank/DDBJ databases">
        <title>Parelaphostrongylus tenuis whole genome reference sequence.</title>
        <authorList>
            <person name="Garwood T.J."/>
            <person name="Larsen P.A."/>
            <person name="Fountain-Jones N.M."/>
            <person name="Garbe J.R."/>
            <person name="Macchietto M.G."/>
            <person name="Kania S.A."/>
            <person name="Gerhold R.W."/>
            <person name="Richards J.E."/>
            <person name="Wolf T.M."/>
        </authorList>
    </citation>
    <scope>NUCLEOTIDE SEQUENCE</scope>
    <source>
        <strain evidence="1">MNPRO001-30</strain>
        <tissue evidence="1">Meninges</tissue>
    </source>
</reference>
<dbReference type="Proteomes" id="UP001196413">
    <property type="component" value="Unassembled WGS sequence"/>
</dbReference>
<evidence type="ECO:0000313" key="1">
    <source>
        <dbReference type="EMBL" id="KAJ1373400.1"/>
    </source>
</evidence>
<protein>
    <submittedName>
        <fullName evidence="1">Uncharacterized protein</fullName>
    </submittedName>
</protein>
<dbReference type="EMBL" id="JAHQIW010007276">
    <property type="protein sequence ID" value="KAJ1373400.1"/>
    <property type="molecule type" value="Genomic_DNA"/>
</dbReference>
<name>A0AAD5WKU6_PARTN</name>
<proteinExistence type="predicted"/>